<evidence type="ECO:0000313" key="12">
    <source>
        <dbReference type="EMBL" id="GIH04540.1"/>
    </source>
</evidence>
<keyword evidence="13" id="KW-1185">Reference proteome</keyword>
<evidence type="ECO:0000256" key="9">
    <source>
        <dbReference type="SAM" id="MobiDB-lite"/>
    </source>
</evidence>
<name>A0A8J3VFH6_9ACTN</name>
<keyword evidence="4 10" id="KW-0812">Transmembrane</keyword>
<proteinExistence type="inferred from homology"/>
<evidence type="ECO:0000256" key="6">
    <source>
        <dbReference type="ARBA" id="ARBA00022840"/>
    </source>
</evidence>
<evidence type="ECO:0000313" key="13">
    <source>
        <dbReference type="Proteomes" id="UP000612899"/>
    </source>
</evidence>
<keyword evidence="5" id="KW-0547">Nucleotide-binding</keyword>
<keyword evidence="3" id="KW-1003">Cell membrane</keyword>
<keyword evidence="6" id="KW-0067">ATP-binding</keyword>
<dbReference type="Gene3D" id="3.40.50.300">
    <property type="entry name" value="P-loop containing nucleotide triphosphate hydrolases"/>
    <property type="match status" value="1"/>
</dbReference>
<evidence type="ECO:0000259" key="11">
    <source>
        <dbReference type="Pfam" id="PF02706"/>
    </source>
</evidence>
<dbReference type="InterPro" id="IPR005702">
    <property type="entry name" value="Wzc-like_C"/>
</dbReference>
<dbReference type="GO" id="GO:0005886">
    <property type="term" value="C:plasma membrane"/>
    <property type="evidence" value="ECO:0007669"/>
    <property type="project" value="UniProtKB-SubCell"/>
</dbReference>
<dbReference type="InterPro" id="IPR050445">
    <property type="entry name" value="Bact_polysacc_biosynth/exp"/>
</dbReference>
<gene>
    <name evidence="12" type="ORF">Rhe02_26070</name>
</gene>
<dbReference type="AlphaFoldDB" id="A0A8J3VFH6"/>
<feature type="region of interest" description="Disordered" evidence="9">
    <location>
        <begin position="171"/>
        <end position="198"/>
    </location>
</feature>
<dbReference type="PANTHER" id="PTHR32309:SF31">
    <property type="entry name" value="CAPSULAR EXOPOLYSACCHARIDE FAMILY"/>
    <property type="match status" value="1"/>
</dbReference>
<dbReference type="SUPFAM" id="SSF52540">
    <property type="entry name" value="P-loop containing nucleoside triphosphate hydrolases"/>
    <property type="match status" value="1"/>
</dbReference>
<protein>
    <recommendedName>
        <fullName evidence="11">Polysaccharide chain length determinant N-terminal domain-containing protein</fullName>
    </recommendedName>
</protein>
<keyword evidence="7 10" id="KW-1133">Transmembrane helix</keyword>
<dbReference type="EMBL" id="BONY01000013">
    <property type="protein sequence ID" value="GIH04540.1"/>
    <property type="molecule type" value="Genomic_DNA"/>
</dbReference>
<feature type="domain" description="Polysaccharide chain length determinant N-terminal" evidence="11">
    <location>
        <begin position="27"/>
        <end position="116"/>
    </location>
</feature>
<organism evidence="12 13">
    <name type="scientific">Rhizocola hellebori</name>
    <dbReference type="NCBI Taxonomy" id="1392758"/>
    <lineage>
        <taxon>Bacteria</taxon>
        <taxon>Bacillati</taxon>
        <taxon>Actinomycetota</taxon>
        <taxon>Actinomycetes</taxon>
        <taxon>Micromonosporales</taxon>
        <taxon>Micromonosporaceae</taxon>
        <taxon>Rhizocola</taxon>
    </lineage>
</organism>
<dbReference type="Pfam" id="PF02706">
    <property type="entry name" value="Wzz"/>
    <property type="match status" value="1"/>
</dbReference>
<comment type="similarity">
    <text evidence="2">Belongs to the CpsC/CapA family.</text>
</comment>
<feature type="compositionally biased region" description="Low complexity" evidence="9">
    <location>
        <begin position="177"/>
        <end position="192"/>
    </location>
</feature>
<reference evidence="12" key="1">
    <citation type="submission" date="2021-01" db="EMBL/GenBank/DDBJ databases">
        <title>Whole genome shotgun sequence of Rhizocola hellebori NBRC 109834.</title>
        <authorList>
            <person name="Komaki H."/>
            <person name="Tamura T."/>
        </authorList>
    </citation>
    <scope>NUCLEOTIDE SEQUENCE</scope>
    <source>
        <strain evidence="12">NBRC 109834</strain>
    </source>
</reference>
<sequence length="442" mass="46273">MKRSGKERPWVGLAAAPRRAFRGWTQLTLAQHLRAVRRYRWLIASAALLGAIGAGAYSFLQPVSYRSSVEFLVAPNTADPDAAQLNHASNYVVQRVRTYRQIANSPEIASAVIAQLKLATEPSQLMSQITVSSTAGTAVLEVEVTDSSPQRAAAIANAIGLELPRMIDRVETPQGQSRSPVRVSVVRPAEVPTRPDSPQPVTDIAMGLLLGLAAGSLTGIVRYAGDPAVRDAQHASQLTQVPLAGMVPADAAAAELYRQIRANLRLLSAGSRLGSLTVAGAVPQRGGQSVAVHLALAFAVAGETVVVVDGDLRQPTIAGIFNIAAEVGLAEVLRGEIAITQAPVRCHEDLPLFAVPAGKGGSELLKQKELAAAIAALRATGAVVIFHAAPLLTDAESMILVHHTDATVLTAQVEVTPADQLSAAAEVLRQMEANLLGVIAIG</sequence>
<evidence type="ECO:0000256" key="8">
    <source>
        <dbReference type="ARBA" id="ARBA00023136"/>
    </source>
</evidence>
<evidence type="ECO:0000256" key="10">
    <source>
        <dbReference type="SAM" id="Phobius"/>
    </source>
</evidence>
<keyword evidence="8 10" id="KW-0472">Membrane</keyword>
<comment type="subcellular location">
    <subcellularLocation>
        <location evidence="1">Cell membrane</location>
        <topology evidence="1">Multi-pass membrane protein</topology>
    </subcellularLocation>
</comment>
<comment type="caution">
    <text evidence="12">The sequence shown here is derived from an EMBL/GenBank/DDBJ whole genome shotgun (WGS) entry which is preliminary data.</text>
</comment>
<dbReference type="InterPro" id="IPR003856">
    <property type="entry name" value="LPS_length_determ_N"/>
</dbReference>
<dbReference type="RefSeq" id="WP_203908420.1">
    <property type="nucleotide sequence ID" value="NZ_BONY01000013.1"/>
</dbReference>
<accession>A0A8J3VFH6</accession>
<evidence type="ECO:0000256" key="5">
    <source>
        <dbReference type="ARBA" id="ARBA00022741"/>
    </source>
</evidence>
<evidence type="ECO:0000256" key="7">
    <source>
        <dbReference type="ARBA" id="ARBA00022989"/>
    </source>
</evidence>
<dbReference type="PANTHER" id="PTHR32309">
    <property type="entry name" value="TYROSINE-PROTEIN KINASE"/>
    <property type="match status" value="1"/>
</dbReference>
<evidence type="ECO:0000256" key="1">
    <source>
        <dbReference type="ARBA" id="ARBA00004651"/>
    </source>
</evidence>
<dbReference type="InterPro" id="IPR027417">
    <property type="entry name" value="P-loop_NTPase"/>
</dbReference>
<dbReference type="GO" id="GO:0004713">
    <property type="term" value="F:protein tyrosine kinase activity"/>
    <property type="evidence" value="ECO:0007669"/>
    <property type="project" value="TreeGrafter"/>
</dbReference>
<dbReference type="Proteomes" id="UP000612899">
    <property type="component" value="Unassembled WGS sequence"/>
</dbReference>
<evidence type="ECO:0000256" key="2">
    <source>
        <dbReference type="ARBA" id="ARBA00006683"/>
    </source>
</evidence>
<feature type="transmembrane region" description="Helical" evidence="10">
    <location>
        <begin position="41"/>
        <end position="60"/>
    </location>
</feature>
<dbReference type="CDD" id="cd05387">
    <property type="entry name" value="BY-kinase"/>
    <property type="match status" value="1"/>
</dbReference>
<evidence type="ECO:0000256" key="4">
    <source>
        <dbReference type="ARBA" id="ARBA00022692"/>
    </source>
</evidence>
<evidence type="ECO:0000256" key="3">
    <source>
        <dbReference type="ARBA" id="ARBA00022475"/>
    </source>
</evidence>